<name>A0ABX5XYM2_9BACT</name>
<dbReference type="RefSeq" id="WP_145218646.1">
    <property type="nucleotide sequence ID" value="NZ_CP036432.1"/>
</dbReference>
<accession>A0ABX5XYM2</accession>
<evidence type="ECO:0000313" key="2">
    <source>
        <dbReference type="EMBL" id="QDV87135.1"/>
    </source>
</evidence>
<keyword evidence="3" id="KW-1185">Reference proteome</keyword>
<evidence type="ECO:0000256" key="1">
    <source>
        <dbReference type="SAM" id="Phobius"/>
    </source>
</evidence>
<proteinExistence type="predicted"/>
<reference evidence="2 3" key="1">
    <citation type="submission" date="2019-02" db="EMBL/GenBank/DDBJ databases">
        <title>Deep-cultivation of Planctomycetes and their phenomic and genomic characterization uncovers novel biology.</title>
        <authorList>
            <person name="Wiegand S."/>
            <person name="Jogler M."/>
            <person name="Boedeker C."/>
            <person name="Pinto D."/>
            <person name="Vollmers J."/>
            <person name="Rivas-Marin E."/>
            <person name="Kohn T."/>
            <person name="Peeters S.H."/>
            <person name="Heuer A."/>
            <person name="Rast P."/>
            <person name="Oberbeckmann S."/>
            <person name="Bunk B."/>
            <person name="Jeske O."/>
            <person name="Meyerdierks A."/>
            <person name="Storesund J.E."/>
            <person name="Kallscheuer N."/>
            <person name="Luecker S."/>
            <person name="Lage O.M."/>
            <person name="Pohl T."/>
            <person name="Merkel B.J."/>
            <person name="Hornburger P."/>
            <person name="Mueller R.-W."/>
            <person name="Bruemmer F."/>
            <person name="Labrenz M."/>
            <person name="Spormann A.M."/>
            <person name="Op den Camp H."/>
            <person name="Overmann J."/>
            <person name="Amann R."/>
            <person name="Jetten M.S.M."/>
            <person name="Mascher T."/>
            <person name="Medema M.H."/>
            <person name="Devos D.P."/>
            <person name="Kaster A.-K."/>
            <person name="Ovreas L."/>
            <person name="Rohde M."/>
            <person name="Galperin M.Y."/>
            <person name="Jogler C."/>
        </authorList>
    </citation>
    <scope>NUCLEOTIDE SEQUENCE [LARGE SCALE GENOMIC DNA]</scope>
    <source>
        <strain evidence="2 3">TBK1r</strain>
    </source>
</reference>
<keyword evidence="1" id="KW-1133">Transmembrane helix</keyword>
<gene>
    <name evidence="2" type="ORF">TBK1r_61630</name>
</gene>
<evidence type="ECO:0000313" key="3">
    <source>
        <dbReference type="Proteomes" id="UP000318081"/>
    </source>
</evidence>
<keyword evidence="1" id="KW-0812">Transmembrane</keyword>
<feature type="transmembrane region" description="Helical" evidence="1">
    <location>
        <begin position="417"/>
        <end position="438"/>
    </location>
</feature>
<dbReference type="EMBL" id="CP036432">
    <property type="protein sequence ID" value="QDV87135.1"/>
    <property type="molecule type" value="Genomic_DNA"/>
</dbReference>
<feature type="transmembrane region" description="Helical" evidence="1">
    <location>
        <begin position="36"/>
        <end position="60"/>
    </location>
</feature>
<sequence>MTIATFALFIIAGLYLAVLILTIVFAVNAKSTAGRVGSILAGLFLLLVVPMLFLVATFTLRMESNHEAPRTGHSTVTGVAESVPSPQSFEVAAPTAAQAPAPAAVASAPERPVPPPIVELAGEPATSEPSPGQWRTADTEAFTANVYPSYSAAIRPLTAGLREKLAEKQVLQRDEIDGVIDPESIVVSASGSSAVSLVPQITEQLSKLFPGVVVRSVGSVPAEPTENQLSVQLIVSAASSQPATWDRQQVIENGLLTCTIQSAQRQTSFQAFVTEKPWVESLDQFVSMYPQRNFVVGYSGELQSSEGQARKQALSDAVRQAAIHFRGKPYAIIDERHVIDRFAQRLSRSYGDVWREAVLVEVPGQEQVSVARMTVEESFQRSYMGKLTQAVGMMVLVIATILLCLALNWVTQGYYRSQLVLGLAGVLVMGFLLAALMIA</sequence>
<organism evidence="2 3">
    <name type="scientific">Stieleria magnilauensis</name>
    <dbReference type="NCBI Taxonomy" id="2527963"/>
    <lineage>
        <taxon>Bacteria</taxon>
        <taxon>Pseudomonadati</taxon>
        <taxon>Planctomycetota</taxon>
        <taxon>Planctomycetia</taxon>
        <taxon>Pirellulales</taxon>
        <taxon>Pirellulaceae</taxon>
        <taxon>Stieleria</taxon>
    </lineage>
</organism>
<feature type="transmembrane region" description="Helical" evidence="1">
    <location>
        <begin position="390"/>
        <end position="411"/>
    </location>
</feature>
<keyword evidence="1" id="KW-0472">Membrane</keyword>
<protein>
    <submittedName>
        <fullName evidence="2">Uncharacterized protein</fullName>
    </submittedName>
</protein>
<dbReference type="Proteomes" id="UP000318081">
    <property type="component" value="Chromosome"/>
</dbReference>